<comment type="caution">
    <text evidence="3">The sequence shown here is derived from an EMBL/GenBank/DDBJ whole genome shotgun (WGS) entry which is preliminary data.</text>
</comment>
<dbReference type="EMBL" id="MIGC01003028">
    <property type="protein sequence ID" value="PHJ20089.1"/>
    <property type="molecule type" value="Genomic_DNA"/>
</dbReference>
<accession>A0A2C6KT02</accession>
<keyword evidence="1" id="KW-0175">Coiled coil</keyword>
<reference evidence="3 4" key="1">
    <citation type="journal article" date="2017" name="Int. J. Parasitol.">
        <title>The genome of the protozoan parasite Cystoisospora suis and a reverse vaccinology approach to identify vaccine candidates.</title>
        <authorList>
            <person name="Palmieri N."/>
            <person name="Shrestha A."/>
            <person name="Ruttkowski B."/>
            <person name="Beck T."/>
            <person name="Vogl C."/>
            <person name="Tomley F."/>
            <person name="Blake D.P."/>
            <person name="Joachim A."/>
        </authorList>
    </citation>
    <scope>NUCLEOTIDE SEQUENCE [LARGE SCALE GENOMIC DNA]</scope>
    <source>
        <strain evidence="3 4">Wien I</strain>
    </source>
</reference>
<dbReference type="AlphaFoldDB" id="A0A2C6KT02"/>
<dbReference type="OrthoDB" id="331106at2759"/>
<dbReference type="PANTHER" id="PTHR45615:SF80">
    <property type="entry name" value="GRIP DOMAIN-CONTAINING PROTEIN"/>
    <property type="match status" value="1"/>
</dbReference>
<gene>
    <name evidence="3" type="ORF">CSUI_006078</name>
</gene>
<evidence type="ECO:0000313" key="4">
    <source>
        <dbReference type="Proteomes" id="UP000221165"/>
    </source>
</evidence>
<dbReference type="RefSeq" id="XP_067921780.1">
    <property type="nucleotide sequence ID" value="XM_068066243.1"/>
</dbReference>
<feature type="coiled-coil region" evidence="1">
    <location>
        <begin position="1003"/>
        <end position="1166"/>
    </location>
</feature>
<feature type="region of interest" description="Disordered" evidence="2">
    <location>
        <begin position="228"/>
        <end position="247"/>
    </location>
</feature>
<keyword evidence="4" id="KW-1185">Reference proteome</keyword>
<dbReference type="Proteomes" id="UP000221165">
    <property type="component" value="Unassembled WGS sequence"/>
</dbReference>
<feature type="coiled-coil region" evidence="1">
    <location>
        <begin position="869"/>
        <end position="974"/>
    </location>
</feature>
<evidence type="ECO:0000256" key="2">
    <source>
        <dbReference type="SAM" id="MobiDB-lite"/>
    </source>
</evidence>
<feature type="compositionally biased region" description="Basic and acidic residues" evidence="2">
    <location>
        <begin position="228"/>
        <end position="237"/>
    </location>
</feature>
<dbReference type="VEuPathDB" id="ToxoDB:CSUI_006078"/>
<evidence type="ECO:0000256" key="1">
    <source>
        <dbReference type="SAM" id="Coils"/>
    </source>
</evidence>
<evidence type="ECO:0000313" key="3">
    <source>
        <dbReference type="EMBL" id="PHJ20089.1"/>
    </source>
</evidence>
<dbReference type="GeneID" id="94429454"/>
<feature type="compositionally biased region" description="Polar residues" evidence="2">
    <location>
        <begin position="238"/>
        <end position="247"/>
    </location>
</feature>
<dbReference type="PANTHER" id="PTHR45615">
    <property type="entry name" value="MYOSIN HEAVY CHAIN, NON-MUSCLE"/>
    <property type="match status" value="1"/>
</dbReference>
<sequence>MAASSEAEVAGPACPDTLPQEPYHELWRLKERSAFLESLRSSVKLISGAEARISSCLEVPESHSDSRLREETEKYLAGVELRSAVTRVARACVCTELRDYVSELFGTSTGEEVSGQRDRCPVLWSVRVLLFLCSTESTPRATHFCVYDKTTQQIKWTDTVEKARLLIGGRLCLANGLGEFFDACLDFLYFFTSRHTAPENQSTSAFLSTPTGLDFHFFVSALIQSHGQREETPKSEQPHPSSSTQATALPVSFHGNHRSEDRFLRLLGVYDNFSQSVPLVSRGRSHSGFRTVQKSILRLASKCLVHASALPIGISLRLWKIFASQSAQEGRESSSPGASKADSLADSKRYSKKNSQNLLSIVASSIRTQSHNVLELRATVDCFREALDSPTFLHFLQRELLGSAMGLMGTCMYTAGELVHADLHMPLAAVAELMAYLAISSSSLRHHVAVQLNENPADLPDPAKACYDDPRVRSKHSRQLSKLSFAAVHFPHLLRASVSPYTEARVFMGAFLEICLSSRPSDTPPLGIHVPERERKETLAALLDAAVPARIQDAGVLSAHPIDNTSLASRNALSLSQKRAASLSLLVTMAESASFGSEVQTLLEDMIMNTAKQTDPDHVPSLLWALNLIVDFSRCSPRSRQLGLAALRQEDSSLLRLLARAIMSSSDPTVQRRVLLVVYKLHTEFFATRRRGASPADRRLPVCAFFLSEKTELGVGPAHSAFSDSSTVGSSSELLPVATNGTASSSAAGVSVEASEDKDLASVSSLAEAPRGDLLSPLSPMGDSTSLLSGFRGSVASLPGKGDLFYTRLLPLVTPAYGNWEASVDLDAFAEELAHVARLQRERQVELEDDATEARTREEDARKLMKITTADHQRERAKAEQEAQAQQEELRRLKEHHRDELTRVRTECDAETREVRGMMSELQQLLDTKEEKLKRVQEALATNRQRQLSNEGECTKLQRQIQTLNALNQKQKDDLCSMETRCGALLAANQESVKKFHDISCRARKLEEDCLQLQNDKESLLEEQEKLFKQLILLLDREQRLTVEQKRLREKVKENDDARERLDELQQQLDMLRHEKEDTGKAAGQMASRTTTLQTEVDALRSDLRKEMEKRRAAEELASSAADRAQSFSEELERMKKKLKAQATHTEDLESRLKQKEEQLLKIQSVFSTKV</sequence>
<proteinExistence type="predicted"/>
<protein>
    <submittedName>
        <fullName evidence="3">Uncharacterized protein</fullName>
    </submittedName>
</protein>
<organism evidence="3 4">
    <name type="scientific">Cystoisospora suis</name>
    <dbReference type="NCBI Taxonomy" id="483139"/>
    <lineage>
        <taxon>Eukaryota</taxon>
        <taxon>Sar</taxon>
        <taxon>Alveolata</taxon>
        <taxon>Apicomplexa</taxon>
        <taxon>Conoidasida</taxon>
        <taxon>Coccidia</taxon>
        <taxon>Eucoccidiorida</taxon>
        <taxon>Eimeriorina</taxon>
        <taxon>Sarcocystidae</taxon>
        <taxon>Cystoisospora</taxon>
    </lineage>
</organism>
<name>A0A2C6KT02_9APIC</name>